<dbReference type="Proteomes" id="UP000004508">
    <property type="component" value="Unassembled WGS sequence"/>
</dbReference>
<keyword evidence="1" id="KW-0472">Membrane</keyword>
<dbReference type="AlphaFoldDB" id="D6U8W7"/>
<gene>
    <name evidence="2" type="ORF">Krac_0027</name>
</gene>
<protein>
    <submittedName>
        <fullName evidence="2">Uncharacterized protein</fullName>
    </submittedName>
</protein>
<comment type="caution">
    <text evidence="2">The sequence shown here is derived from an EMBL/GenBank/DDBJ whole genome shotgun (WGS) entry which is preliminary data.</text>
</comment>
<sequence length="83" mass="9562">MEPVNARLIAEPLATRKVSHVPRNPLHLKKIQASGGNKVYPMALRDEIRTWVLIQGKSQVMCQTTVIVAWILFVFFVVERHRQ</sequence>
<keyword evidence="1" id="KW-0812">Transmembrane</keyword>
<evidence type="ECO:0000256" key="1">
    <source>
        <dbReference type="SAM" id="Phobius"/>
    </source>
</evidence>
<evidence type="ECO:0000313" key="2">
    <source>
        <dbReference type="EMBL" id="EFH79575.1"/>
    </source>
</evidence>
<feature type="transmembrane region" description="Helical" evidence="1">
    <location>
        <begin position="58"/>
        <end position="78"/>
    </location>
</feature>
<dbReference type="InParanoid" id="D6U8W7"/>
<dbReference type="EMBL" id="ADVG01000007">
    <property type="protein sequence ID" value="EFH79575.1"/>
    <property type="molecule type" value="Genomic_DNA"/>
</dbReference>
<reference evidence="2 3" key="1">
    <citation type="journal article" date="2011" name="Stand. Genomic Sci.">
        <title>Non-contiguous finished genome sequence and contextual data of the filamentous soil bacterium Ktedonobacter racemifer type strain (SOSP1-21).</title>
        <authorList>
            <person name="Chang Y.J."/>
            <person name="Land M."/>
            <person name="Hauser L."/>
            <person name="Chertkov O."/>
            <person name="Del Rio T.G."/>
            <person name="Nolan M."/>
            <person name="Copeland A."/>
            <person name="Tice H."/>
            <person name="Cheng J.F."/>
            <person name="Lucas S."/>
            <person name="Han C."/>
            <person name="Goodwin L."/>
            <person name="Pitluck S."/>
            <person name="Ivanova N."/>
            <person name="Ovchinikova G."/>
            <person name="Pati A."/>
            <person name="Chen A."/>
            <person name="Palaniappan K."/>
            <person name="Mavromatis K."/>
            <person name="Liolios K."/>
            <person name="Brettin T."/>
            <person name="Fiebig A."/>
            <person name="Rohde M."/>
            <person name="Abt B."/>
            <person name="Goker M."/>
            <person name="Detter J.C."/>
            <person name="Woyke T."/>
            <person name="Bristow J."/>
            <person name="Eisen J.A."/>
            <person name="Markowitz V."/>
            <person name="Hugenholtz P."/>
            <person name="Kyrpides N.C."/>
            <person name="Klenk H.P."/>
            <person name="Lapidus A."/>
        </authorList>
    </citation>
    <scope>NUCLEOTIDE SEQUENCE [LARGE SCALE GENOMIC DNA]</scope>
    <source>
        <strain evidence="3">DSM 44963</strain>
    </source>
</reference>
<organism evidence="2 3">
    <name type="scientific">Ktedonobacter racemifer DSM 44963</name>
    <dbReference type="NCBI Taxonomy" id="485913"/>
    <lineage>
        <taxon>Bacteria</taxon>
        <taxon>Bacillati</taxon>
        <taxon>Chloroflexota</taxon>
        <taxon>Ktedonobacteria</taxon>
        <taxon>Ktedonobacterales</taxon>
        <taxon>Ktedonobacteraceae</taxon>
        <taxon>Ktedonobacter</taxon>
    </lineage>
</organism>
<keyword evidence="1" id="KW-1133">Transmembrane helix</keyword>
<proteinExistence type="predicted"/>
<evidence type="ECO:0000313" key="3">
    <source>
        <dbReference type="Proteomes" id="UP000004508"/>
    </source>
</evidence>
<accession>D6U8W7</accession>
<keyword evidence="3" id="KW-1185">Reference proteome</keyword>
<name>D6U8W7_KTERA</name>